<dbReference type="Pfam" id="PF05938">
    <property type="entry name" value="Self-incomp_S1"/>
    <property type="match status" value="1"/>
</dbReference>
<keyword evidence="5" id="KW-0732">Signal</keyword>
<dbReference type="PANTHER" id="PTHR31232:SF164">
    <property type="entry name" value="S-PROTEIN HOMOLOG"/>
    <property type="match status" value="1"/>
</dbReference>
<evidence type="ECO:0000256" key="5">
    <source>
        <dbReference type="ARBA" id="ARBA00022729"/>
    </source>
</evidence>
<keyword evidence="4 6" id="KW-0964">Secreted</keyword>
<dbReference type="GO" id="GO:0005576">
    <property type="term" value="C:extracellular region"/>
    <property type="evidence" value="ECO:0007669"/>
    <property type="project" value="UniProtKB-SubCell"/>
</dbReference>
<evidence type="ECO:0000313" key="7">
    <source>
        <dbReference type="EMBL" id="GFQ05820.1"/>
    </source>
</evidence>
<keyword evidence="8" id="KW-1185">Reference proteome</keyword>
<keyword evidence="3 6" id="KW-0713">Self-incompatibility</keyword>
<reference evidence="7" key="1">
    <citation type="submission" date="2020-07" db="EMBL/GenBank/DDBJ databases">
        <title>Ethylene signaling mediates host invasion by parasitic plants.</title>
        <authorList>
            <person name="Yoshida S."/>
        </authorList>
    </citation>
    <scope>NUCLEOTIDE SEQUENCE</scope>
    <source>
        <strain evidence="7">Okayama</strain>
    </source>
</reference>
<comment type="similarity">
    <text evidence="2 6">Belongs to the plant self-incompatibility (S1) protein family.</text>
</comment>
<sequence length="128" mass="14676">MNLFHGADSCFLRPKYHVGFYSRLPANPPKPLLVHCKSKDDNLGTHTLMPGQSWGFNFCSKPFSTLFICELHWNGLYRNNIVAFNDLWFFDPCEKYKCIWTVSASGATLPNGDFHYWENLPPKLGSIS</sequence>
<dbReference type="PANTHER" id="PTHR31232">
    <property type="match status" value="1"/>
</dbReference>
<gene>
    <name evidence="7" type="ORF">PHJA_002726100</name>
</gene>
<dbReference type="GO" id="GO:0060320">
    <property type="term" value="P:rejection of self pollen"/>
    <property type="evidence" value="ECO:0007669"/>
    <property type="project" value="UniProtKB-KW"/>
</dbReference>
<evidence type="ECO:0000256" key="4">
    <source>
        <dbReference type="ARBA" id="ARBA00022525"/>
    </source>
</evidence>
<proteinExistence type="inferred from homology"/>
<dbReference type="OrthoDB" id="886100at2759"/>
<evidence type="ECO:0000313" key="8">
    <source>
        <dbReference type="Proteomes" id="UP000653305"/>
    </source>
</evidence>
<dbReference type="InterPro" id="IPR010264">
    <property type="entry name" value="Self-incomp_S1"/>
</dbReference>
<name>A0A830D3G5_9LAMI</name>
<dbReference type="AlphaFoldDB" id="A0A830D3G5"/>
<dbReference type="Proteomes" id="UP000653305">
    <property type="component" value="Unassembled WGS sequence"/>
</dbReference>
<comment type="caution">
    <text evidence="7">The sequence shown here is derived from an EMBL/GenBank/DDBJ whole genome shotgun (WGS) entry which is preliminary data.</text>
</comment>
<accession>A0A830D3G5</accession>
<protein>
    <recommendedName>
        <fullName evidence="6">S-protein homolog</fullName>
    </recommendedName>
</protein>
<comment type="subcellular location">
    <subcellularLocation>
        <location evidence="1 6">Secreted</location>
    </subcellularLocation>
</comment>
<dbReference type="EMBL" id="BMAC01001125">
    <property type="protein sequence ID" value="GFQ05820.1"/>
    <property type="molecule type" value="Genomic_DNA"/>
</dbReference>
<evidence type="ECO:0000256" key="6">
    <source>
        <dbReference type="RuleBase" id="RU367044"/>
    </source>
</evidence>
<evidence type="ECO:0000256" key="1">
    <source>
        <dbReference type="ARBA" id="ARBA00004613"/>
    </source>
</evidence>
<evidence type="ECO:0000256" key="2">
    <source>
        <dbReference type="ARBA" id="ARBA00005581"/>
    </source>
</evidence>
<evidence type="ECO:0000256" key="3">
    <source>
        <dbReference type="ARBA" id="ARBA00022471"/>
    </source>
</evidence>
<organism evidence="7 8">
    <name type="scientific">Phtheirospermum japonicum</name>
    <dbReference type="NCBI Taxonomy" id="374723"/>
    <lineage>
        <taxon>Eukaryota</taxon>
        <taxon>Viridiplantae</taxon>
        <taxon>Streptophyta</taxon>
        <taxon>Embryophyta</taxon>
        <taxon>Tracheophyta</taxon>
        <taxon>Spermatophyta</taxon>
        <taxon>Magnoliopsida</taxon>
        <taxon>eudicotyledons</taxon>
        <taxon>Gunneridae</taxon>
        <taxon>Pentapetalae</taxon>
        <taxon>asterids</taxon>
        <taxon>lamiids</taxon>
        <taxon>Lamiales</taxon>
        <taxon>Orobanchaceae</taxon>
        <taxon>Orobanchaceae incertae sedis</taxon>
        <taxon>Phtheirospermum</taxon>
    </lineage>
</organism>